<dbReference type="EMBL" id="JAWRVE010000003">
    <property type="protein sequence ID" value="KAL1882834.1"/>
    <property type="molecule type" value="Genomic_DNA"/>
</dbReference>
<keyword evidence="3" id="KW-1185">Reference proteome</keyword>
<protein>
    <submittedName>
        <fullName evidence="2">Uncharacterized protein</fullName>
    </submittedName>
</protein>
<dbReference type="Proteomes" id="UP001583177">
    <property type="component" value="Unassembled WGS sequence"/>
</dbReference>
<accession>A0ABR3Y3K7</accession>
<evidence type="ECO:0000313" key="3">
    <source>
        <dbReference type="Proteomes" id="UP001583177"/>
    </source>
</evidence>
<evidence type="ECO:0000256" key="1">
    <source>
        <dbReference type="SAM" id="MobiDB-lite"/>
    </source>
</evidence>
<proteinExistence type="predicted"/>
<evidence type="ECO:0000313" key="2">
    <source>
        <dbReference type="EMBL" id="KAL1882834.1"/>
    </source>
</evidence>
<gene>
    <name evidence="2" type="ORF">Daus18300_000472</name>
</gene>
<feature type="region of interest" description="Disordered" evidence="1">
    <location>
        <begin position="210"/>
        <end position="246"/>
    </location>
</feature>
<name>A0ABR3Y3K7_9PEZI</name>
<feature type="compositionally biased region" description="Low complexity" evidence="1">
    <location>
        <begin position="231"/>
        <end position="244"/>
    </location>
</feature>
<sequence>MGAADVGLYDIPTSDYSDPDKANATGQITFDRYTLTLAVSADVPIPDEDSVAMTSVLSLGIDTAGPNLTNCVAVYYSGLSANVTAAAADLEDSQDGLGCGKMLSDECVSDLLFAASQGLNSDCSSFLPSVPSSCTAQFGDLSAVGGGVGNKSQQIIFQHGTIPASKGNDTEWTTTATKIWPVITAAVSQNGSTFSGQTYLNCIRPDTFKEGTVKPTPASNGTESGDGGSDGTSTTGGTTPSPTNAASRPGLVIAAVVGLGFNAAMMFM</sequence>
<comment type="caution">
    <text evidence="2">The sequence shown here is derived from an EMBL/GenBank/DDBJ whole genome shotgun (WGS) entry which is preliminary data.</text>
</comment>
<reference evidence="2 3" key="1">
    <citation type="journal article" date="2024" name="IMA Fungus">
        <title>IMA Genome - F19 : A genome assembly and annotation guide to empower mycologists, including annotated draft genome sequences of Ceratocystis pirilliformis, Diaporthe australafricana, Fusarium ophioides, Paecilomyces lecythidis, and Sporothrix stenoceras.</title>
        <authorList>
            <person name="Aylward J."/>
            <person name="Wilson A.M."/>
            <person name="Visagie C.M."/>
            <person name="Spraker J."/>
            <person name="Barnes I."/>
            <person name="Buitendag C."/>
            <person name="Ceriani C."/>
            <person name="Del Mar Angel L."/>
            <person name="du Plessis D."/>
            <person name="Fuchs T."/>
            <person name="Gasser K."/>
            <person name="Kramer D."/>
            <person name="Li W."/>
            <person name="Munsamy K."/>
            <person name="Piso A."/>
            <person name="Price J.L."/>
            <person name="Sonnekus B."/>
            <person name="Thomas C."/>
            <person name="van der Nest A."/>
            <person name="van Dijk A."/>
            <person name="van Heerden A."/>
            <person name="van Vuuren N."/>
            <person name="Yilmaz N."/>
            <person name="Duong T.A."/>
            <person name="van der Merwe N.A."/>
            <person name="Wingfield M.J."/>
            <person name="Wingfield B.D."/>
        </authorList>
    </citation>
    <scope>NUCLEOTIDE SEQUENCE [LARGE SCALE GENOMIC DNA]</scope>
    <source>
        <strain evidence="2 3">CMW 18300</strain>
    </source>
</reference>
<organism evidence="2 3">
    <name type="scientific">Diaporthe australafricana</name>
    <dbReference type="NCBI Taxonomy" id="127596"/>
    <lineage>
        <taxon>Eukaryota</taxon>
        <taxon>Fungi</taxon>
        <taxon>Dikarya</taxon>
        <taxon>Ascomycota</taxon>
        <taxon>Pezizomycotina</taxon>
        <taxon>Sordariomycetes</taxon>
        <taxon>Sordariomycetidae</taxon>
        <taxon>Diaporthales</taxon>
        <taxon>Diaporthaceae</taxon>
        <taxon>Diaporthe</taxon>
    </lineage>
</organism>